<proteinExistence type="predicted"/>
<keyword evidence="4" id="KW-1185">Reference proteome</keyword>
<feature type="domain" description="DC1" evidence="3">
    <location>
        <begin position="426"/>
        <end position="471"/>
    </location>
</feature>
<reference evidence="5" key="2">
    <citation type="submission" date="2025-08" db="UniProtKB">
        <authorList>
            <consortium name="RefSeq"/>
        </authorList>
    </citation>
    <scope>IDENTIFICATION</scope>
</reference>
<feature type="region of interest" description="Disordered" evidence="2">
    <location>
        <begin position="1"/>
        <end position="55"/>
    </location>
</feature>
<evidence type="ECO:0000259" key="3">
    <source>
        <dbReference type="Pfam" id="PF03107"/>
    </source>
</evidence>
<feature type="compositionally biased region" description="Low complexity" evidence="2">
    <location>
        <begin position="8"/>
        <end position="36"/>
    </location>
</feature>
<reference evidence="4" key="1">
    <citation type="journal article" date="2020" name="Nat. Genet.">
        <title>Genomic diversifications of five Gossypium allopolyploid species and their impact on cotton improvement.</title>
        <authorList>
            <person name="Chen Z.J."/>
            <person name="Sreedasyam A."/>
            <person name="Ando A."/>
            <person name="Song Q."/>
            <person name="De Santiago L.M."/>
            <person name="Hulse-Kemp A.M."/>
            <person name="Ding M."/>
            <person name="Ye W."/>
            <person name="Kirkbride R.C."/>
            <person name="Jenkins J."/>
            <person name="Plott C."/>
            <person name="Lovell J."/>
            <person name="Lin Y.M."/>
            <person name="Vaughn R."/>
            <person name="Liu B."/>
            <person name="Simpson S."/>
            <person name="Scheffler B.E."/>
            <person name="Wen L."/>
            <person name="Saski C.A."/>
            <person name="Grover C.E."/>
            <person name="Hu G."/>
            <person name="Conover J.L."/>
            <person name="Carlson J.W."/>
            <person name="Shu S."/>
            <person name="Boston L.B."/>
            <person name="Williams M."/>
            <person name="Peterson D.G."/>
            <person name="McGee K."/>
            <person name="Jones D.C."/>
            <person name="Wendel J.F."/>
            <person name="Stelly D.M."/>
            <person name="Grimwood J."/>
            <person name="Schmutz J."/>
        </authorList>
    </citation>
    <scope>NUCLEOTIDE SEQUENCE [LARGE SCALE GENOMIC DNA]</scope>
    <source>
        <strain evidence="4">cv. TM-1</strain>
    </source>
</reference>
<organism evidence="4 5">
    <name type="scientific">Gossypium hirsutum</name>
    <name type="common">Upland cotton</name>
    <name type="synonym">Gossypium mexicanum</name>
    <dbReference type="NCBI Taxonomy" id="3635"/>
    <lineage>
        <taxon>Eukaryota</taxon>
        <taxon>Viridiplantae</taxon>
        <taxon>Streptophyta</taxon>
        <taxon>Embryophyta</taxon>
        <taxon>Tracheophyta</taxon>
        <taxon>Spermatophyta</taxon>
        <taxon>Magnoliopsida</taxon>
        <taxon>eudicotyledons</taxon>
        <taxon>Gunneridae</taxon>
        <taxon>Pentapetalae</taxon>
        <taxon>rosids</taxon>
        <taxon>malvids</taxon>
        <taxon>Malvales</taxon>
        <taxon>Malvaceae</taxon>
        <taxon>Malvoideae</taxon>
        <taxon>Gossypium</taxon>
    </lineage>
</organism>
<evidence type="ECO:0000313" key="5">
    <source>
        <dbReference type="RefSeq" id="XP_040971397.1"/>
    </source>
</evidence>
<gene>
    <name evidence="5" type="primary">LOC121230555</name>
</gene>
<accession>A0ABM3BWH7</accession>
<dbReference type="SUPFAM" id="SSF57889">
    <property type="entry name" value="Cysteine-rich domain"/>
    <property type="match status" value="4"/>
</dbReference>
<feature type="domain" description="DC1" evidence="3">
    <location>
        <begin position="269"/>
        <end position="315"/>
    </location>
</feature>
<name>A0ABM3BWH7_GOSHI</name>
<dbReference type="InterPro" id="IPR046349">
    <property type="entry name" value="C1-like_sf"/>
</dbReference>
<dbReference type="Pfam" id="PF03107">
    <property type="entry name" value="C1_2"/>
    <property type="match status" value="2"/>
</dbReference>
<dbReference type="PANTHER" id="PTHR32410:SF216">
    <property type="entry name" value="PHORBOL-ESTER_DAG-TYPE DOMAIN-CONTAINING PROTEIN"/>
    <property type="match status" value="1"/>
</dbReference>
<dbReference type="InterPro" id="IPR053192">
    <property type="entry name" value="Vacuole_Formation_Reg"/>
</dbReference>
<dbReference type="RefSeq" id="XP_040971397.1">
    <property type="nucleotide sequence ID" value="XM_041115463.1"/>
</dbReference>
<sequence length="535" mass="62455">MEMKNENESLSESESGSLSKNENLSESESESGSLSKNESEAENESVSENKNERHDKSVQQILHDFHWQHPSVLVAEQSNEGFKAYCDGCGELLSAPCFTCIHYNNHRHKQCAEAPLEIPNHPLHPQHSDAESSTPILFALETREGNYISYICLTCNFIVHKDCIQLPRIIKFSRHDHCIFHKYFLEDLTRQNCKICFNKVNLDHGSYSCRKPGCNYVVHVNCVLEDDDLYKVIEDEKQWEELYEKSIQSSIISVIEVNEAGEATKIEHFSHQHCLVLTDKIDEEIDRKCDGCMLSISTLFYYCSECPFFLHKTCAELPSIKFHWFRHAEATLIFEDYLLCFLCRQHFSGFVYQLREWFICIRCAKVADTIECEGHQHFLFYDFKCREKCNGCGNDCWHGAFRCGKCRFALDFRCLTLPHSALHKIDEHMLNLTYDDDKEQCYCNICEQERDPNFWYYSCSICNTSAHPKCVLGEFPFLKDGMKWPYVDHPHHHDLKFFRNVESYSKCSDCSKLCPEEVIKCEKPTCNYITHYHCP</sequence>
<evidence type="ECO:0000256" key="1">
    <source>
        <dbReference type="ARBA" id="ARBA00022737"/>
    </source>
</evidence>
<protein>
    <recommendedName>
        <fullName evidence="3">DC1 domain-containing protein</fullName>
    </recommendedName>
</protein>
<dbReference type="PANTHER" id="PTHR32410">
    <property type="entry name" value="CYSTEINE/HISTIDINE-RICH C1 DOMAIN FAMILY PROTEIN"/>
    <property type="match status" value="1"/>
</dbReference>
<dbReference type="GeneID" id="121230555"/>
<dbReference type="Proteomes" id="UP000818029">
    <property type="component" value="Chromosome A06"/>
</dbReference>
<evidence type="ECO:0000313" key="4">
    <source>
        <dbReference type="Proteomes" id="UP000818029"/>
    </source>
</evidence>
<dbReference type="InterPro" id="IPR004146">
    <property type="entry name" value="DC1"/>
</dbReference>
<keyword evidence="1" id="KW-0677">Repeat</keyword>
<evidence type="ECO:0000256" key="2">
    <source>
        <dbReference type="SAM" id="MobiDB-lite"/>
    </source>
</evidence>